<accession>A0ABU2YK29</accession>
<protein>
    <submittedName>
        <fullName evidence="2">Uncharacterized protein</fullName>
    </submittedName>
</protein>
<reference evidence="2 3" key="1">
    <citation type="submission" date="2023-09" db="EMBL/GenBank/DDBJ databases">
        <authorList>
            <person name="Rey-Velasco X."/>
        </authorList>
    </citation>
    <scope>NUCLEOTIDE SEQUENCE [LARGE SCALE GENOMIC DNA]</scope>
    <source>
        <strain evidence="2 3">W332</strain>
    </source>
</reference>
<sequence>MSDKLPETNNAEEVDLGQLFNAIGRLFEKLARLISSFLKWGFKTAIICLKPIVENIKLISSVIIIAAVAGFVLEKLLTPTYFSQMLVQPHFQSKYKLADNVDYFNALIKAQNIKEISQIFEIDSLDAASLIEFEMKIGPETPNDVLVEYNDYVNSLDSVLASTVDYDEYVENRDILGGSVFSIQAKANKKDIFTKLETGFEKTFENPYSLKLKKIRDSTIVIQKQSYNKELRRLDSLQKIYLDVIQNESKNDNSASLGSAMFPMQLERIPTREYDLFQKELEIRQDLRELDEELIAESVFYDILAGFEEVGSKYSSFFTNYKILLPALSFLLLALFYIVDKSFRYIKSYEI</sequence>
<keyword evidence="1" id="KW-1133">Transmembrane helix</keyword>
<organism evidence="2 3">
    <name type="scientific">Microcosmobacter mediterraneus</name>
    <dbReference type="NCBI Taxonomy" id="3075607"/>
    <lineage>
        <taxon>Bacteria</taxon>
        <taxon>Pseudomonadati</taxon>
        <taxon>Bacteroidota</taxon>
        <taxon>Flavobacteriia</taxon>
        <taxon>Flavobacteriales</taxon>
        <taxon>Flavobacteriaceae</taxon>
        <taxon>Microcosmobacter</taxon>
    </lineage>
</organism>
<evidence type="ECO:0000313" key="3">
    <source>
        <dbReference type="Proteomes" id="UP001259492"/>
    </source>
</evidence>
<name>A0ABU2YK29_9FLAO</name>
<gene>
    <name evidence="2" type="ORF">RM697_05275</name>
</gene>
<dbReference type="RefSeq" id="WP_311426815.1">
    <property type="nucleotide sequence ID" value="NZ_JAVRIA010000002.1"/>
</dbReference>
<dbReference type="Proteomes" id="UP001259492">
    <property type="component" value="Unassembled WGS sequence"/>
</dbReference>
<evidence type="ECO:0000313" key="2">
    <source>
        <dbReference type="EMBL" id="MDT0558044.1"/>
    </source>
</evidence>
<keyword evidence="1" id="KW-0472">Membrane</keyword>
<evidence type="ECO:0000256" key="1">
    <source>
        <dbReference type="SAM" id="Phobius"/>
    </source>
</evidence>
<dbReference type="EMBL" id="JAVRIA010000002">
    <property type="protein sequence ID" value="MDT0558044.1"/>
    <property type="molecule type" value="Genomic_DNA"/>
</dbReference>
<comment type="caution">
    <text evidence="2">The sequence shown here is derived from an EMBL/GenBank/DDBJ whole genome shotgun (WGS) entry which is preliminary data.</text>
</comment>
<proteinExistence type="predicted"/>
<keyword evidence="1" id="KW-0812">Transmembrane</keyword>
<keyword evidence="3" id="KW-1185">Reference proteome</keyword>
<feature type="transmembrane region" description="Helical" evidence="1">
    <location>
        <begin position="323"/>
        <end position="339"/>
    </location>
</feature>